<protein>
    <submittedName>
        <fullName evidence="2">Alpha/beta hydrolase</fullName>
    </submittedName>
</protein>
<accession>A0ABX1GCY7</accession>
<dbReference type="PANTHER" id="PTHR43194">
    <property type="entry name" value="HYDROLASE ALPHA/BETA FOLD FAMILY"/>
    <property type="match status" value="1"/>
</dbReference>
<keyword evidence="2" id="KW-0378">Hydrolase</keyword>
<keyword evidence="3" id="KW-1185">Reference proteome</keyword>
<dbReference type="RefSeq" id="WP_168448670.1">
    <property type="nucleotide sequence ID" value="NZ_JAAWWK010000001.1"/>
</dbReference>
<organism evidence="2 3">
    <name type="scientific">Spongiibacter thalassae</name>
    <dbReference type="NCBI Taxonomy" id="2721624"/>
    <lineage>
        <taxon>Bacteria</taxon>
        <taxon>Pseudomonadati</taxon>
        <taxon>Pseudomonadota</taxon>
        <taxon>Gammaproteobacteria</taxon>
        <taxon>Cellvibrionales</taxon>
        <taxon>Spongiibacteraceae</taxon>
        <taxon>Spongiibacter</taxon>
    </lineage>
</organism>
<proteinExistence type="predicted"/>
<dbReference type="InterPro" id="IPR000073">
    <property type="entry name" value="AB_hydrolase_1"/>
</dbReference>
<dbReference type="PRINTS" id="PR00111">
    <property type="entry name" value="ABHYDROLASE"/>
</dbReference>
<dbReference type="GO" id="GO:0016787">
    <property type="term" value="F:hydrolase activity"/>
    <property type="evidence" value="ECO:0007669"/>
    <property type="project" value="UniProtKB-KW"/>
</dbReference>
<evidence type="ECO:0000313" key="3">
    <source>
        <dbReference type="Proteomes" id="UP000765845"/>
    </source>
</evidence>
<dbReference type="InterPro" id="IPR050228">
    <property type="entry name" value="Carboxylesterase_BioH"/>
</dbReference>
<dbReference type="Proteomes" id="UP000765845">
    <property type="component" value="Unassembled WGS sequence"/>
</dbReference>
<name>A0ABX1GCY7_9GAMM</name>
<feature type="domain" description="AB hydrolase-1" evidence="1">
    <location>
        <begin position="65"/>
        <end position="305"/>
    </location>
</feature>
<dbReference type="PANTHER" id="PTHR43194:SF2">
    <property type="entry name" value="PEROXISOMAL MEMBRANE PROTEIN LPX1"/>
    <property type="match status" value="1"/>
</dbReference>
<dbReference type="SUPFAM" id="SSF53474">
    <property type="entry name" value="alpha/beta-Hydrolases"/>
    <property type="match status" value="1"/>
</dbReference>
<evidence type="ECO:0000259" key="1">
    <source>
        <dbReference type="Pfam" id="PF12697"/>
    </source>
</evidence>
<sequence length="317" mass="34684">MKDSSENDSDSQFDSDHYDEFATLAEVAEEVGIFGDLPEVTRIGVAGPDHGHISAIKWGHSAAELVFLHGSGQNAHTWDALALALGRPALAIDLPGHGHSSWRDDRDYSPHTNAEALAPVIQQFAPQAKVVVGMSLGGATLIRLASCWPELIKRVILVDVTPGTRAAAQQMQKAGRGSMSLYDKVQCFPSFEAMAAAALAASPKRPAAATLRSVRQNARQRESGEWVWRYDRLDLSDPIDAARYASLWDDVGKITAPLMLVRGGRSRFVRDDDEVELRRRVPDVRVERVPEAGHSVQNFAPLRLAEFVRDFAGISVK</sequence>
<dbReference type="Gene3D" id="3.40.50.1820">
    <property type="entry name" value="alpha/beta hydrolase"/>
    <property type="match status" value="1"/>
</dbReference>
<gene>
    <name evidence="2" type="ORF">HCU74_01755</name>
</gene>
<dbReference type="EMBL" id="JAAWWK010000001">
    <property type="protein sequence ID" value="NKI16134.1"/>
    <property type="molecule type" value="Genomic_DNA"/>
</dbReference>
<evidence type="ECO:0000313" key="2">
    <source>
        <dbReference type="EMBL" id="NKI16134.1"/>
    </source>
</evidence>
<dbReference type="Pfam" id="PF12697">
    <property type="entry name" value="Abhydrolase_6"/>
    <property type="match status" value="1"/>
</dbReference>
<dbReference type="InterPro" id="IPR029058">
    <property type="entry name" value="AB_hydrolase_fold"/>
</dbReference>
<reference evidence="2 3" key="1">
    <citation type="submission" date="2020-04" db="EMBL/GenBank/DDBJ databases">
        <authorList>
            <person name="Yoon J."/>
        </authorList>
    </citation>
    <scope>NUCLEOTIDE SEQUENCE [LARGE SCALE GENOMIC DNA]</scope>
    <source>
        <strain evidence="2 3">KMU-166</strain>
    </source>
</reference>
<comment type="caution">
    <text evidence="2">The sequence shown here is derived from an EMBL/GenBank/DDBJ whole genome shotgun (WGS) entry which is preliminary data.</text>
</comment>